<accession>A0ABR1J277</accession>
<keyword evidence="4" id="KW-1185">Reference proteome</keyword>
<feature type="compositionally biased region" description="Low complexity" evidence="1">
    <location>
        <begin position="689"/>
        <end position="699"/>
    </location>
</feature>
<name>A0ABR1J277_9AGAR</name>
<feature type="compositionally biased region" description="Polar residues" evidence="1">
    <location>
        <begin position="20"/>
        <end position="35"/>
    </location>
</feature>
<reference evidence="3 4" key="1">
    <citation type="submission" date="2024-01" db="EMBL/GenBank/DDBJ databases">
        <title>A draft genome for the cacao thread blight pathogen Marasmiellus scandens.</title>
        <authorList>
            <person name="Baruah I.K."/>
            <person name="Leung J."/>
            <person name="Bukari Y."/>
            <person name="Amoako-Attah I."/>
            <person name="Meinhardt L.W."/>
            <person name="Bailey B.A."/>
            <person name="Cohen S.P."/>
        </authorList>
    </citation>
    <scope>NUCLEOTIDE SEQUENCE [LARGE SCALE GENOMIC DNA]</scope>
    <source>
        <strain evidence="3 4">GH-19</strain>
    </source>
</reference>
<feature type="region of interest" description="Disordered" evidence="1">
    <location>
        <begin position="784"/>
        <end position="832"/>
    </location>
</feature>
<organism evidence="3 4">
    <name type="scientific">Marasmiellus scandens</name>
    <dbReference type="NCBI Taxonomy" id="2682957"/>
    <lineage>
        <taxon>Eukaryota</taxon>
        <taxon>Fungi</taxon>
        <taxon>Dikarya</taxon>
        <taxon>Basidiomycota</taxon>
        <taxon>Agaricomycotina</taxon>
        <taxon>Agaricomycetes</taxon>
        <taxon>Agaricomycetidae</taxon>
        <taxon>Agaricales</taxon>
        <taxon>Marasmiineae</taxon>
        <taxon>Omphalotaceae</taxon>
        <taxon>Marasmiellus</taxon>
    </lineage>
</organism>
<proteinExistence type="predicted"/>
<feature type="region of interest" description="Disordered" evidence="1">
    <location>
        <begin position="495"/>
        <end position="592"/>
    </location>
</feature>
<evidence type="ECO:0008006" key="5">
    <source>
        <dbReference type="Google" id="ProtNLM"/>
    </source>
</evidence>
<evidence type="ECO:0000313" key="3">
    <source>
        <dbReference type="EMBL" id="KAK7444056.1"/>
    </source>
</evidence>
<dbReference type="SUPFAM" id="SSF56112">
    <property type="entry name" value="Protein kinase-like (PK-like)"/>
    <property type="match status" value="1"/>
</dbReference>
<protein>
    <recommendedName>
        <fullName evidence="5">Protein kinase domain-containing protein</fullName>
    </recommendedName>
</protein>
<feature type="compositionally biased region" description="Low complexity" evidence="1">
    <location>
        <begin position="663"/>
        <end position="675"/>
    </location>
</feature>
<dbReference type="InterPro" id="IPR011009">
    <property type="entry name" value="Kinase-like_dom_sf"/>
</dbReference>
<gene>
    <name evidence="3" type="ORF">VKT23_015453</name>
</gene>
<feature type="compositionally biased region" description="Low complexity" evidence="1">
    <location>
        <begin position="810"/>
        <end position="820"/>
    </location>
</feature>
<evidence type="ECO:0000256" key="2">
    <source>
        <dbReference type="SAM" id="SignalP"/>
    </source>
</evidence>
<evidence type="ECO:0000313" key="4">
    <source>
        <dbReference type="Proteomes" id="UP001498398"/>
    </source>
</evidence>
<feature type="signal peptide" evidence="2">
    <location>
        <begin position="1"/>
        <end position="22"/>
    </location>
</feature>
<dbReference type="Proteomes" id="UP001498398">
    <property type="component" value="Unassembled WGS sequence"/>
</dbReference>
<feature type="compositionally biased region" description="Basic and acidic residues" evidence="1">
    <location>
        <begin position="80"/>
        <end position="97"/>
    </location>
</feature>
<feature type="compositionally biased region" description="Basic and acidic residues" evidence="1">
    <location>
        <begin position="495"/>
        <end position="511"/>
    </location>
</feature>
<feature type="compositionally biased region" description="Pro residues" evidence="1">
    <location>
        <begin position="797"/>
        <end position="809"/>
    </location>
</feature>
<feature type="region of interest" description="Disordered" evidence="1">
    <location>
        <begin position="623"/>
        <end position="746"/>
    </location>
</feature>
<feature type="compositionally biased region" description="Pro residues" evidence="1">
    <location>
        <begin position="821"/>
        <end position="830"/>
    </location>
</feature>
<feature type="compositionally biased region" description="Low complexity" evidence="1">
    <location>
        <begin position="340"/>
        <end position="363"/>
    </location>
</feature>
<feature type="compositionally biased region" description="Acidic residues" evidence="1">
    <location>
        <begin position="897"/>
        <end position="906"/>
    </location>
</feature>
<sequence length="1190" mass="132132">MLLLVCLPMLGLIPMDPASTTADPNSDSTHADVSSNANIDTTTNANADAGNTIEKPDDATKTNHHRHNVNEETLNGETKGTSETEKAENKTETKDTDVSTTTLIHLPPKITQFWPRPSTGPTFHALPYGIQAPNAHHLWGATPVDFYRTNRVPQIEAYVTTTTGSRMARWCKEIGEVGEWNEAQMHRAEVERREEAPTKKAWVDLRKIFGNEDTKRVPFKSIDSKSEPWPSDKPYSIQQPIPLHLLPEKLIVHDPYRVLRANGHPKYKHDFEAPPSSTCSYGDPFSKEHDLVHIYRLQLIPEVKEEVKRIRTGIKQRFEEKWKPIELLRLEADTENASYSGSDTSGSTSPTTSSDSSGSPTSTKPNSLFDVSIDSPSLSNPTLVKIPVLVPPPNPTNAPTIFSNSELANSPPYRTPSAHLYLSAGLENKVGTGNHSYVWRVELDLDRRVFEYMDTDWEEFDPEVAVGDTEKGWKICEECVRAEAEKMLAERRENLKARAEEEAQQQKKNEEANNNGVDAPTAVASNYSDSGSSVACLTEDDNAKSNEDAKSKADTGSEIPDRIAPEPAVTVEELTNDAQTRTEEKPDTSLSVVDANDVEKFNCVIPTPTPAVGNATAIVCSGNNSTPNPAPESVTTAADVEHASSTPDANRVTQSDNQEELGSDTPTTSTAAADAQSFGENDSAPVPVPESTTTTVDSEVGTKASTSDAAKILAQNETQTESQPKPKLDPIGTNSPTSNEKEKDKDKGLYAPILVKNVPWYRPSVDPVPCACVQCHVPESTAPPPLQSLSNTDVVPSSPPPSISSPSPSPSTTTPQTQPQTLPPNSPPTYPLSLITKLSIQGDDHLVRESRNYQRFPKWMSEHWTGFNIAYPVHEMTKCGAIVPSWFGYYVREGWAEEEEEDEEETGDTKGQGQGDMEKKVEEEAQGHGDDVKEQGKLEESEVKKEGKGDADGGEKEREELEEGEVKEKTDPDGGDKQPQSKPSAADLVKEWKRKRKEERAKTKECLQWSYWSPIMLLEDCGTQIDRDFLDEEDKYECAALLTRLHHHGWVHGSFYPRNIVMTYGDHSLYPAERSRAIEQARQARRARRSGEDPDAVAKLPNGDNQRRFRLIDFGRAKWIADYSYRNPEGIVRKKDEEAAKKERQKVVRRERGRAFAEEIGKVAPDAWDEWDKERFEEKHDIYSVVGALV</sequence>
<feature type="compositionally biased region" description="Polar residues" evidence="1">
    <location>
        <begin position="523"/>
        <end position="535"/>
    </location>
</feature>
<feature type="region of interest" description="Disordered" evidence="1">
    <location>
        <begin position="897"/>
        <end position="989"/>
    </location>
</feature>
<feature type="compositionally biased region" description="Polar residues" evidence="1">
    <location>
        <begin position="643"/>
        <end position="656"/>
    </location>
</feature>
<feature type="compositionally biased region" description="Low complexity" evidence="1">
    <location>
        <begin position="36"/>
        <end position="53"/>
    </location>
</feature>
<keyword evidence="2" id="KW-0732">Signal</keyword>
<feature type="compositionally biased region" description="Basic and acidic residues" evidence="1">
    <location>
        <begin position="916"/>
        <end position="976"/>
    </location>
</feature>
<dbReference type="EMBL" id="JBANRG010000052">
    <property type="protein sequence ID" value="KAK7444056.1"/>
    <property type="molecule type" value="Genomic_DNA"/>
</dbReference>
<comment type="caution">
    <text evidence="3">The sequence shown here is derived from an EMBL/GenBank/DDBJ whole genome shotgun (WGS) entry which is preliminary data.</text>
</comment>
<feature type="region of interest" description="Disordered" evidence="1">
    <location>
        <begin position="336"/>
        <end position="372"/>
    </location>
</feature>
<feature type="compositionally biased region" description="Basic and acidic residues" evidence="1">
    <location>
        <begin position="541"/>
        <end position="564"/>
    </location>
</feature>
<evidence type="ECO:0000256" key="1">
    <source>
        <dbReference type="SAM" id="MobiDB-lite"/>
    </source>
</evidence>
<feature type="region of interest" description="Disordered" evidence="1">
    <location>
        <begin position="20"/>
        <end position="98"/>
    </location>
</feature>
<feature type="chain" id="PRO_5046502309" description="Protein kinase domain-containing protein" evidence="2">
    <location>
        <begin position="23"/>
        <end position="1190"/>
    </location>
</feature>